<evidence type="ECO:0000256" key="7">
    <source>
        <dbReference type="SAM" id="MobiDB-lite"/>
    </source>
</evidence>
<reference evidence="11 12" key="1">
    <citation type="submission" date="2017-12" db="EMBL/GenBank/DDBJ databases">
        <title>Hemimetabolous genomes reveal molecular basis of termite eusociality.</title>
        <authorList>
            <person name="Harrison M.C."/>
            <person name="Jongepier E."/>
            <person name="Robertson H.M."/>
            <person name="Arning N."/>
            <person name="Bitard-Feildel T."/>
            <person name="Chao H."/>
            <person name="Childers C.P."/>
            <person name="Dinh H."/>
            <person name="Doddapaneni H."/>
            <person name="Dugan S."/>
            <person name="Gowin J."/>
            <person name="Greiner C."/>
            <person name="Han Y."/>
            <person name="Hu H."/>
            <person name="Hughes D.S.T."/>
            <person name="Huylmans A.-K."/>
            <person name="Kemena C."/>
            <person name="Kremer L.P.M."/>
            <person name="Lee S.L."/>
            <person name="Lopez-Ezquerra A."/>
            <person name="Mallet L."/>
            <person name="Monroy-Kuhn J.M."/>
            <person name="Moser A."/>
            <person name="Murali S.C."/>
            <person name="Muzny D.M."/>
            <person name="Otani S."/>
            <person name="Piulachs M.-D."/>
            <person name="Poelchau M."/>
            <person name="Qu J."/>
            <person name="Schaub F."/>
            <person name="Wada-Katsumata A."/>
            <person name="Worley K.C."/>
            <person name="Xie Q."/>
            <person name="Ylla G."/>
            <person name="Poulsen M."/>
            <person name="Gibbs R.A."/>
            <person name="Schal C."/>
            <person name="Richards S."/>
            <person name="Belles X."/>
            <person name="Korb J."/>
            <person name="Bornberg-Bauer E."/>
        </authorList>
    </citation>
    <scope>NUCLEOTIDE SEQUENCE [LARGE SCALE GENOMIC DNA]</scope>
    <source>
        <tissue evidence="11">Whole body</tissue>
    </source>
</reference>
<evidence type="ECO:0000256" key="4">
    <source>
        <dbReference type="ARBA" id="ARBA00023242"/>
    </source>
</evidence>
<evidence type="ECO:0000256" key="3">
    <source>
        <dbReference type="ARBA" id="ARBA00019596"/>
    </source>
</evidence>
<comment type="caution">
    <text evidence="11">The sequence shown here is derived from an EMBL/GenBank/DDBJ whole genome shotgun (WGS) entry which is preliminary data.</text>
</comment>
<comment type="subunit">
    <text evidence="5">Component of the THO subcomplex, which is composed of THOC1, THOC2, THOC3, THOC5, THOC6 and THOC7. The THO subcomplex interacts with DDX39B to form the THO-DDX39B complex which multimerizes into a 28-subunit tetrameric assembly. Component of the transcription/export (TREX) complex at least composed of ALYREF/THOC4, DDX39B, SARNP/CIP29, CHTOP and the THO subcomplex; in the complex interacts with THOC1, THOC3, THOC5, THOC7 and DDX39B. TREX seems to have a dynamic structure involving ATP-dependent remodeling. Interacts with POLDIP3 and ZC3H11A.</text>
</comment>
<evidence type="ECO:0000259" key="10">
    <source>
        <dbReference type="Pfam" id="PF16134"/>
    </source>
</evidence>
<accession>A0A2J7QS78</accession>
<dbReference type="InterPro" id="IPR032302">
    <property type="entry name" value="THOC2_N"/>
</dbReference>
<feature type="compositionally biased region" description="Low complexity" evidence="7">
    <location>
        <begin position="1261"/>
        <end position="1283"/>
    </location>
</feature>
<comment type="similarity">
    <text evidence="2">Belongs to the THOC2 family.</text>
</comment>
<feature type="compositionally biased region" description="Basic and acidic residues" evidence="7">
    <location>
        <begin position="1405"/>
        <end position="1425"/>
    </location>
</feature>
<dbReference type="GO" id="GO:0006397">
    <property type="term" value="P:mRNA processing"/>
    <property type="evidence" value="ECO:0007669"/>
    <property type="project" value="InterPro"/>
</dbReference>
<feature type="compositionally biased region" description="Basic and acidic residues" evidence="7">
    <location>
        <begin position="1293"/>
        <end position="1368"/>
    </location>
</feature>
<dbReference type="Pfam" id="PF11732">
    <property type="entry name" value="Thoc2"/>
    <property type="match status" value="1"/>
</dbReference>
<feature type="compositionally biased region" description="Low complexity" evidence="7">
    <location>
        <begin position="1392"/>
        <end position="1402"/>
    </location>
</feature>
<feature type="compositionally biased region" description="Basic and acidic residues" evidence="7">
    <location>
        <begin position="1228"/>
        <end position="1257"/>
    </location>
</feature>
<feature type="domain" description="THO complex subunitTHOC2 C-terminal" evidence="8">
    <location>
        <begin position="876"/>
        <end position="1178"/>
    </location>
</feature>
<gene>
    <name evidence="11" type="ORF">B7P43_G04067</name>
</gene>
<evidence type="ECO:0000256" key="2">
    <source>
        <dbReference type="ARBA" id="ARBA00007857"/>
    </source>
</evidence>
<dbReference type="GO" id="GO:0000445">
    <property type="term" value="C:THO complex part of transcription export complex"/>
    <property type="evidence" value="ECO:0007669"/>
    <property type="project" value="TreeGrafter"/>
</dbReference>
<feature type="domain" description="THO complex subunit 2 N-terminal" evidence="10">
    <location>
        <begin position="7"/>
        <end position="399"/>
    </location>
</feature>
<feature type="compositionally biased region" description="Low complexity" evidence="7">
    <location>
        <begin position="1426"/>
        <end position="1435"/>
    </location>
</feature>
<evidence type="ECO:0000313" key="12">
    <source>
        <dbReference type="Proteomes" id="UP000235965"/>
    </source>
</evidence>
<evidence type="ECO:0000313" key="11">
    <source>
        <dbReference type="EMBL" id="PNF31427.1"/>
    </source>
</evidence>
<dbReference type="Proteomes" id="UP000235965">
    <property type="component" value="Unassembled WGS sequence"/>
</dbReference>
<evidence type="ECO:0000256" key="5">
    <source>
        <dbReference type="ARBA" id="ARBA00047033"/>
    </source>
</evidence>
<feature type="domain" description="THO complex subunit 2 N-terminal" evidence="10">
    <location>
        <begin position="425"/>
        <end position="566"/>
    </location>
</feature>
<dbReference type="GO" id="GO:0006406">
    <property type="term" value="P:mRNA export from nucleus"/>
    <property type="evidence" value="ECO:0007669"/>
    <property type="project" value="InterPro"/>
</dbReference>
<dbReference type="InterPro" id="IPR021418">
    <property type="entry name" value="THO_THOC2_C"/>
</dbReference>
<dbReference type="PANTHER" id="PTHR21597:SF0">
    <property type="entry name" value="THO COMPLEX SUBUNIT 2"/>
    <property type="match status" value="1"/>
</dbReference>
<feature type="region of interest" description="Disordered" evidence="7">
    <location>
        <begin position="1191"/>
        <end position="1468"/>
    </location>
</feature>
<evidence type="ECO:0000259" key="8">
    <source>
        <dbReference type="Pfam" id="PF11262"/>
    </source>
</evidence>
<feature type="domain" description="THO complex subunitTHOC2 N-terminal" evidence="9">
    <location>
        <begin position="568"/>
        <end position="643"/>
    </location>
</feature>
<keyword evidence="12" id="KW-1185">Reference proteome</keyword>
<feature type="compositionally biased region" description="Polar residues" evidence="7">
    <location>
        <begin position="1201"/>
        <end position="1215"/>
    </location>
</feature>
<dbReference type="InterPro" id="IPR040007">
    <property type="entry name" value="Tho2"/>
</dbReference>
<dbReference type="Pfam" id="PF11262">
    <property type="entry name" value="Tho2"/>
    <property type="match status" value="1"/>
</dbReference>
<proteinExistence type="inferred from homology"/>
<feature type="coiled-coil region" evidence="6">
    <location>
        <begin position="924"/>
        <end position="962"/>
    </location>
</feature>
<evidence type="ECO:0000256" key="6">
    <source>
        <dbReference type="SAM" id="Coils"/>
    </source>
</evidence>
<keyword evidence="6" id="KW-0175">Coiled coil</keyword>
<evidence type="ECO:0000256" key="1">
    <source>
        <dbReference type="ARBA" id="ARBA00004123"/>
    </source>
</evidence>
<name>A0A2J7QS78_9NEOP</name>
<dbReference type="PANTHER" id="PTHR21597">
    <property type="entry name" value="THO2 PROTEIN"/>
    <property type="match status" value="1"/>
</dbReference>
<dbReference type="InterPro" id="IPR021726">
    <property type="entry name" value="THO_THOC2_N"/>
</dbReference>
<evidence type="ECO:0000259" key="9">
    <source>
        <dbReference type="Pfam" id="PF11732"/>
    </source>
</evidence>
<dbReference type="OrthoDB" id="29024at2759"/>
<protein>
    <recommendedName>
        <fullName evidence="3">THO complex subunit 2</fullName>
    </recommendedName>
</protein>
<dbReference type="EMBL" id="NEVH01011878">
    <property type="protein sequence ID" value="PNF31427.1"/>
    <property type="molecule type" value="Genomic_DNA"/>
</dbReference>
<dbReference type="Pfam" id="PF16134">
    <property type="entry name" value="THOC2_N"/>
    <property type="match status" value="2"/>
</dbReference>
<feature type="compositionally biased region" description="Basic and acidic residues" evidence="7">
    <location>
        <begin position="1191"/>
        <end position="1200"/>
    </location>
</feature>
<feature type="compositionally biased region" description="Polar residues" evidence="7">
    <location>
        <begin position="1458"/>
        <end position="1468"/>
    </location>
</feature>
<dbReference type="GO" id="GO:0003729">
    <property type="term" value="F:mRNA binding"/>
    <property type="evidence" value="ECO:0007669"/>
    <property type="project" value="TreeGrafter"/>
</dbReference>
<feature type="compositionally biased region" description="Basic and acidic residues" evidence="7">
    <location>
        <begin position="1439"/>
        <end position="1450"/>
    </location>
</feature>
<keyword evidence="4" id="KW-0539">Nucleus</keyword>
<organism evidence="11 12">
    <name type="scientific">Cryptotermes secundus</name>
    <dbReference type="NCBI Taxonomy" id="105785"/>
    <lineage>
        <taxon>Eukaryota</taxon>
        <taxon>Metazoa</taxon>
        <taxon>Ecdysozoa</taxon>
        <taxon>Arthropoda</taxon>
        <taxon>Hexapoda</taxon>
        <taxon>Insecta</taxon>
        <taxon>Pterygota</taxon>
        <taxon>Neoptera</taxon>
        <taxon>Polyneoptera</taxon>
        <taxon>Dictyoptera</taxon>
        <taxon>Blattodea</taxon>
        <taxon>Blattoidea</taxon>
        <taxon>Termitoidae</taxon>
        <taxon>Kalotermitidae</taxon>
        <taxon>Cryptotermitinae</taxon>
        <taxon>Cryptotermes</taxon>
    </lineage>
</organism>
<sequence length="1468" mass="168460">MAVSSLSSDVWKSWERQGKTEFIKTCKQFVKSDENISPVLTKNSKNAVHTRLIYELIWHGIKGPLRREATATTLGEIVNLHSDMPSIILDVVSVIDAETSCAENNGDERQRFCFIVKETEKFLSDKLLKERLEIDTLQDVGTLKNRNFYTKFIKVKTKLYYKQRKFNLFREESEGYAKLITELNQEVSGNVTPSNILEVIKSLIGCFNLDPNRVLDIILESFECRPDHHHFFIPLLRSYMCDPKILCEVLGFKYCFYQNNAEETTPKSLYLVTALMLQHNIIALDDIYSWLTPDDKVIHKEWEKDMKEAKEYVRKLSIISTKDKDKEEPVEEKENVQEKYAANQKFGLCEALLKVGDWNHAKQLTKRLPEHCVLEQPPVARALCQLLHSVMEPVYRKNCGLAEKIVGRPVPVLDNPLAPKPAHTFVELREYVIPMLLALGPSMHYDPVLMYKVLRLAKAALTQGCGENQQATPEGESSMYYDIITLLDEVILPSLSYMDCNCCIAEEVWNIIKLYPYQCRYCLYSRWKNDTYQQHAKLLRKRGEAQKKIKSIMKRVSKENIKPVGRLIGKLTHCSPGFLFDYVLVQIQIYDNLINPVVDSLKYLTSLSYDVLGYCLVESLASADRDRFKHDGTSISLWLQSLASFCGAIFKKYNIELTGLLQYVANQLKAQKSLDLLILKEIVQKMAGIEAAEEMTPEQLEAMAGGDLLKGEAGYFSQVRNTKKSSQRLKEALSEQNLAVALCLLMAQQRYCVVYKETDKSHLKLVGKLYDQCQDTLVQFGTFLGSTLSMEEYVTKLPTIHSMLADYHIHADVAFFLARPMFTHAINLKYDALRKADPNCKKLSPSAKHLKYCEAAGEVMSPIVASVRPLHPPKVWEDISPQFLVTFWSLTMYDLFVPNDSYQREINKIKQLSLQVMDSKDMAASKGKKEQERYTALMEKLQEEKKKQHEHVEKVMARLKQEKDSWFLSRSAKSAKNETITQFLQLCLFPRCIFTATDAVYCAKFVHTIHSLKTANFSTLLCYDRLFCDITYSVTSCTENEANRYGRFLCAMLETVMRWHSEKATFEKECSNYPGFVTKFRVSNQFSEANDHVGYENYRHVCHKWHYKITKAMVVCLDSKDYVQIRNSLIILIKILPHFPVLAKLSQIIERKIEKVREEEKNQRQDLFILATSYSGQLKAKSASLIRENDFHQVGDKPSKSQDSGSVKQELNTSPIAAVATKQVNGEIKQEKERSVEKTKEAVTVRESNKERSERKSASRQQQQQTTTMGELSSSKSSSASKSGITNVTSTSEGKRDALSGSNKEKPEKEKNKEKDYEVKEKLSKKEERKEEGEREKRSKEKKEEKAAQREERALQREERAYRDDRYLEMPSPCLKEEQVLQQRFGGGGSGERYYGSSSGMGNERSSHYYSREPTHDDRDRDRDLSSLSNSSSGSGHRRSQEPPEVDRDVKRRKLEGSLSSKVSIQVS</sequence>
<comment type="subcellular location">
    <subcellularLocation>
        <location evidence="1">Nucleus</location>
    </subcellularLocation>
</comment>